<accession>A0ACB7ZPQ9</accession>
<sequence length="286" mass="32761">MVKIMPTSDHEDTRKSFSILDPLICRKSLRNLSYRKVLPPQHLNVSVLKLDGSSFDVNVARNATVAELKQAAEEVFSSSPKEGEGNISWSHVWGHFCLCYEGKKLINDKVHIRSFGINDGDQLKFIRNMSINYRPPKQGSKIISGASRLCSTNFSRENAQEDGEQTSTNGNHHIDGEDNSFRPCHYEDEDEAPMPKFKLAHFFNGRLSYSKLRTSARRGFIDESHSSRFLLQYEVATAVESAKRFLETPSLRKEKWLNRLEHPQILHQLFLLIMNFTKGILTTFEL</sequence>
<evidence type="ECO:0000313" key="2">
    <source>
        <dbReference type="Proteomes" id="UP000828048"/>
    </source>
</evidence>
<proteinExistence type="predicted"/>
<comment type="caution">
    <text evidence="1">The sequence shown here is derived from an EMBL/GenBank/DDBJ whole genome shotgun (WGS) entry which is preliminary data.</text>
</comment>
<evidence type="ECO:0000313" key="1">
    <source>
        <dbReference type="EMBL" id="KAH7867479.1"/>
    </source>
</evidence>
<gene>
    <name evidence="1" type="ORF">Vadar_034070</name>
</gene>
<reference evidence="1 2" key="1">
    <citation type="journal article" date="2021" name="Hortic Res">
        <title>High-quality reference genome and annotation aids understanding of berry development for evergreen blueberry (Vaccinium darrowii).</title>
        <authorList>
            <person name="Yu J."/>
            <person name="Hulse-Kemp A.M."/>
            <person name="Babiker E."/>
            <person name="Staton M."/>
        </authorList>
    </citation>
    <scope>NUCLEOTIDE SEQUENCE [LARGE SCALE GENOMIC DNA]</scope>
    <source>
        <strain evidence="2">cv. NJ 8807/NJ 8810</strain>
        <tissue evidence="1">Young leaf</tissue>
    </source>
</reference>
<name>A0ACB7ZPQ9_9ERIC</name>
<dbReference type="Proteomes" id="UP000828048">
    <property type="component" value="Chromosome 9"/>
</dbReference>
<dbReference type="EMBL" id="CM037159">
    <property type="protein sequence ID" value="KAH7867479.1"/>
    <property type="molecule type" value="Genomic_DNA"/>
</dbReference>
<keyword evidence="2" id="KW-1185">Reference proteome</keyword>
<protein>
    <submittedName>
        <fullName evidence="1">Uncharacterized protein</fullName>
    </submittedName>
</protein>
<organism evidence="1 2">
    <name type="scientific">Vaccinium darrowii</name>
    <dbReference type="NCBI Taxonomy" id="229202"/>
    <lineage>
        <taxon>Eukaryota</taxon>
        <taxon>Viridiplantae</taxon>
        <taxon>Streptophyta</taxon>
        <taxon>Embryophyta</taxon>
        <taxon>Tracheophyta</taxon>
        <taxon>Spermatophyta</taxon>
        <taxon>Magnoliopsida</taxon>
        <taxon>eudicotyledons</taxon>
        <taxon>Gunneridae</taxon>
        <taxon>Pentapetalae</taxon>
        <taxon>asterids</taxon>
        <taxon>Ericales</taxon>
        <taxon>Ericaceae</taxon>
        <taxon>Vaccinioideae</taxon>
        <taxon>Vaccinieae</taxon>
        <taxon>Vaccinium</taxon>
    </lineage>
</organism>